<proteinExistence type="predicted"/>
<reference evidence="2" key="1">
    <citation type="journal article" date="2020" name="mSystems">
        <title>Genome- and Community-Level Interaction Insights into Carbon Utilization and Element Cycling Functions of Hydrothermarchaeota in Hydrothermal Sediment.</title>
        <authorList>
            <person name="Zhou Z."/>
            <person name="Liu Y."/>
            <person name="Xu W."/>
            <person name="Pan J."/>
            <person name="Luo Z.H."/>
            <person name="Li M."/>
        </authorList>
    </citation>
    <scope>NUCLEOTIDE SEQUENCE [LARGE SCALE GENOMIC DNA]</scope>
    <source>
        <strain evidence="2">HyVt-483</strain>
    </source>
</reference>
<protein>
    <submittedName>
        <fullName evidence="2">CRISPR system precrRNA processing endoribonuclease RAMP protein Cas6</fullName>
    </submittedName>
</protein>
<dbReference type="InterPro" id="IPR019267">
    <property type="entry name" value="CRISPR-assoc_Cas6_C"/>
</dbReference>
<name>A0A7C3CK44_9BACT</name>
<dbReference type="EMBL" id="DRMH01000057">
    <property type="protein sequence ID" value="HFC97711.1"/>
    <property type="molecule type" value="Genomic_DNA"/>
</dbReference>
<dbReference type="AlphaFoldDB" id="A0A7C3CK44"/>
<evidence type="ECO:0000313" key="2">
    <source>
        <dbReference type="EMBL" id="HFC97711.1"/>
    </source>
</evidence>
<comment type="caution">
    <text evidence="2">The sequence shown here is derived from an EMBL/GenBank/DDBJ whole genome shotgun (WGS) entry which is preliminary data.</text>
</comment>
<sequence>MIRLPLSTFYLRFEAEQLEALPRRLFSAFRGALGRALKRISCVAGRYKACIDCPLNQDCAYGYLFETPRPPQAERLRKYPYIGHPFAFAPPFPYDGKSPLRIRMTLVGRALRFFPHVILACEALAARGLGKKRVPLKLVSVEEKETGRILYGEGKILSPTPISPSIKPISGPELSLRFVTPTALRFSRRMVNPEEFEFHILVRNLLRRISMLSYFHAGVPLELDFKGLIARAERIKTVSRGLSWVRFRRRSARTGKPHPLEGCVGEVHFSGDLAPFAELLTLGSHVQVGRHTSFGFGYYTF</sequence>
<dbReference type="Proteomes" id="UP000886043">
    <property type="component" value="Unassembled WGS sequence"/>
</dbReference>
<dbReference type="Gene3D" id="3.30.70.1900">
    <property type="match status" value="1"/>
</dbReference>
<organism evidence="2">
    <name type="scientific">Thermosulfurimonas dismutans</name>
    <dbReference type="NCBI Taxonomy" id="999894"/>
    <lineage>
        <taxon>Bacteria</taxon>
        <taxon>Pseudomonadati</taxon>
        <taxon>Thermodesulfobacteriota</taxon>
        <taxon>Thermodesulfobacteria</taxon>
        <taxon>Thermodesulfobacteriales</taxon>
        <taxon>Thermodesulfobacteriaceae</taxon>
        <taxon>Thermosulfurimonas</taxon>
    </lineage>
</organism>
<accession>A0A7C3CK44</accession>
<feature type="domain" description="CRISPR-associated protein Cas6 C-terminal" evidence="1">
    <location>
        <begin position="176"/>
        <end position="299"/>
    </location>
</feature>
<gene>
    <name evidence="2" type="ORF">ENJ40_04535</name>
</gene>
<evidence type="ECO:0000259" key="1">
    <source>
        <dbReference type="Pfam" id="PF10040"/>
    </source>
</evidence>
<dbReference type="Pfam" id="PF10040">
    <property type="entry name" value="CRISPR_Cas6"/>
    <property type="match status" value="1"/>
</dbReference>